<accession>S6AZN7</accession>
<reference evidence="3 4" key="1">
    <citation type="journal article" date="2012" name="Appl. Environ. Microbiol.">
        <title>Draft genome sequence of a psychrotolerant sulfur-oxidizing bacterium, Sulfuricella denitrificans skB26, and proteomic insights into cold adaptation.</title>
        <authorList>
            <person name="Watanabe T."/>
            <person name="Kojima H."/>
            <person name="Fukui M."/>
        </authorList>
    </citation>
    <scope>NUCLEOTIDE SEQUENCE [LARGE SCALE GENOMIC DNA]</scope>
    <source>
        <strain evidence="4">skB26</strain>
    </source>
</reference>
<dbReference type="EMBL" id="AP013066">
    <property type="protein sequence ID" value="BAN33977.1"/>
    <property type="molecule type" value="Genomic_DNA"/>
</dbReference>
<protein>
    <submittedName>
        <fullName evidence="3">Endonuclease-like protein</fullName>
    </submittedName>
</protein>
<feature type="domain" description="HNH nuclease" evidence="2">
    <location>
        <begin position="4"/>
        <end position="68"/>
    </location>
</feature>
<proteinExistence type="predicted"/>
<organism evidence="3 4">
    <name type="scientific">Sulfuricella denitrificans (strain DSM 22764 / NBRC 105220 / skB26)</name>
    <dbReference type="NCBI Taxonomy" id="1163617"/>
    <lineage>
        <taxon>Bacteria</taxon>
        <taxon>Pseudomonadati</taxon>
        <taxon>Pseudomonadota</taxon>
        <taxon>Betaproteobacteria</taxon>
        <taxon>Nitrosomonadales</taxon>
        <taxon>Sulfuricellaceae</taxon>
        <taxon>Sulfuricella</taxon>
    </lineage>
</organism>
<keyword evidence="3" id="KW-0378">Hydrolase</keyword>
<dbReference type="GO" id="GO:0004519">
    <property type="term" value="F:endonuclease activity"/>
    <property type="evidence" value="ECO:0007669"/>
    <property type="project" value="UniProtKB-KW"/>
</dbReference>
<feature type="region of interest" description="Disordered" evidence="1">
    <location>
        <begin position="68"/>
        <end position="98"/>
    </location>
</feature>
<dbReference type="HOGENOM" id="CLU_1844074_0_0_4"/>
<keyword evidence="3" id="KW-0255">Endonuclease</keyword>
<dbReference type="STRING" id="1163617.SCD_n00128"/>
<dbReference type="AlphaFoldDB" id="S6AZN7"/>
<keyword evidence="4" id="KW-1185">Reference proteome</keyword>
<dbReference type="SMART" id="SM00507">
    <property type="entry name" value="HNHc"/>
    <property type="match status" value="1"/>
</dbReference>
<dbReference type="Gene3D" id="1.10.30.50">
    <property type="match status" value="1"/>
</dbReference>
<dbReference type="GO" id="GO:0008270">
    <property type="term" value="F:zinc ion binding"/>
    <property type="evidence" value="ECO:0007669"/>
    <property type="project" value="InterPro"/>
</dbReference>
<gene>
    <name evidence="3" type="ORF">SCD_n00128</name>
</gene>
<keyword evidence="3" id="KW-0540">Nuclease</keyword>
<dbReference type="Pfam" id="PF01844">
    <property type="entry name" value="HNH"/>
    <property type="match status" value="1"/>
</dbReference>
<evidence type="ECO:0000313" key="3">
    <source>
        <dbReference type="EMBL" id="BAN33977.1"/>
    </source>
</evidence>
<sequence>MAFNKTELNKIYDRTSGGCHICHKKLAFKNYGTVGARAAWEVEHSIPQAKGGTDHLNNLYPACISCNRSKGASSTASARSKHGKSRAPLSGDKRKKARAGNTLAGGALGAMVGSIGGPVGTFIGACLGASFGHSHDPDK</sequence>
<evidence type="ECO:0000313" key="4">
    <source>
        <dbReference type="Proteomes" id="UP000015559"/>
    </source>
</evidence>
<dbReference type="Proteomes" id="UP000015559">
    <property type="component" value="Chromosome"/>
</dbReference>
<dbReference type="InterPro" id="IPR003615">
    <property type="entry name" value="HNH_nuc"/>
</dbReference>
<dbReference type="InterPro" id="IPR002711">
    <property type="entry name" value="HNH"/>
</dbReference>
<dbReference type="CDD" id="cd00085">
    <property type="entry name" value="HNHc"/>
    <property type="match status" value="1"/>
</dbReference>
<dbReference type="OrthoDB" id="5292295at2"/>
<evidence type="ECO:0000256" key="1">
    <source>
        <dbReference type="SAM" id="MobiDB-lite"/>
    </source>
</evidence>
<dbReference type="RefSeq" id="WP_009207077.1">
    <property type="nucleotide sequence ID" value="NC_022357.1"/>
</dbReference>
<evidence type="ECO:0000259" key="2">
    <source>
        <dbReference type="SMART" id="SM00507"/>
    </source>
</evidence>
<dbReference type="KEGG" id="sdr:SCD_n00128"/>
<feature type="compositionally biased region" description="Polar residues" evidence="1">
    <location>
        <begin position="68"/>
        <end position="78"/>
    </location>
</feature>
<dbReference type="GO" id="GO:0003676">
    <property type="term" value="F:nucleic acid binding"/>
    <property type="evidence" value="ECO:0007669"/>
    <property type="project" value="InterPro"/>
</dbReference>
<name>S6AZN7_SULDS</name>
<dbReference type="eggNOG" id="COG1403">
    <property type="taxonomic scope" value="Bacteria"/>
</dbReference>